<sequence length="613" mass="67782">MESEQKNTSKYLVGGLAATGLIFIGLGWGAWSYAQKYDGVIAPNVFIGSLDIGRKTPEQAREILQKRTDELLTHGIDVRLNGETKNLPLSTLIGSDLIEYVNFDLDETLKTSEAARHDDNPVVNTNKILYALIRPFYTGMRFSIQTPKLNQSLHALFIEKEQPASETSFIIKPSGKDWTIEVQPGVSGDKIDEALFEAALTKSLETLSTEPIDLLKTEWKPLVTESIALQEVPIARAVLNAAPYQLVYKNADGEEQTWKLTANTLTTLLIPTPDGTIGMNKELFQAFVEPITKAVNVPAQNARFEIKSDRAVKFAESKNGLSVDTEKLFEDTLSQITQGSTNPIQITTRTEEPLIKTNEVNNIGITEVLGYGTSSYKNSPKNRMINIQNGVNLLNGLLIAPGETFSLLAALQPFTIENGYVRELVIKGDKIIPDIGGGLCQIGTTTFRTVMHSGLPVNERQNHSLVVNYYNDPSNNNPGTDATIFSPAPDFKFTNNTEHYILFQAENNTKKSELRFTFWGTSDGRKGSYTPPVVKRWIPYGDKVIQTTTTLKPGEEKCQEAHKGADTSFTYTITNPDGTKTDKLFTSHYRPLPKICLVGVEAASETEPIPQPE</sequence>
<gene>
    <name evidence="3" type="ORF">A2318_00380</name>
</gene>
<dbReference type="PANTHER" id="PTHR35788">
    <property type="entry name" value="EXPORTED PROTEIN-RELATED"/>
    <property type="match status" value="1"/>
</dbReference>
<evidence type="ECO:0000259" key="2">
    <source>
        <dbReference type="Pfam" id="PF12229"/>
    </source>
</evidence>
<feature type="domain" description="YoaR-like putative peptidoglycan binding" evidence="2">
    <location>
        <begin position="277"/>
        <end position="341"/>
    </location>
</feature>
<evidence type="ECO:0000256" key="1">
    <source>
        <dbReference type="SAM" id="Phobius"/>
    </source>
</evidence>
<evidence type="ECO:0000313" key="4">
    <source>
        <dbReference type="Proteomes" id="UP000177331"/>
    </source>
</evidence>
<proteinExistence type="predicted"/>
<reference evidence="3 4" key="1">
    <citation type="journal article" date="2016" name="Nat. Commun.">
        <title>Thousands of microbial genomes shed light on interconnected biogeochemical processes in an aquifer system.</title>
        <authorList>
            <person name="Anantharaman K."/>
            <person name="Brown C.T."/>
            <person name="Hug L.A."/>
            <person name="Sharon I."/>
            <person name="Castelle C.J."/>
            <person name="Probst A.J."/>
            <person name="Thomas B.C."/>
            <person name="Singh A."/>
            <person name="Wilkins M.J."/>
            <person name="Karaoz U."/>
            <person name="Brodie E.L."/>
            <person name="Williams K.H."/>
            <person name="Hubbard S.S."/>
            <person name="Banfield J.F."/>
        </authorList>
    </citation>
    <scope>NUCLEOTIDE SEQUENCE [LARGE SCALE GENOMIC DNA]</scope>
</reference>
<dbReference type="STRING" id="1802421.A2318_00380"/>
<accession>A0A1F7W2X1</accession>
<name>A0A1F7W2X1_9BACT</name>
<comment type="caution">
    <text evidence="3">The sequence shown here is derived from an EMBL/GenBank/DDBJ whole genome shotgun (WGS) entry which is preliminary data.</text>
</comment>
<evidence type="ECO:0000313" key="3">
    <source>
        <dbReference type="EMBL" id="OGL97145.1"/>
    </source>
</evidence>
<dbReference type="Pfam" id="PF04294">
    <property type="entry name" value="VanW"/>
    <property type="match status" value="1"/>
</dbReference>
<dbReference type="PANTHER" id="PTHR35788:SF1">
    <property type="entry name" value="EXPORTED PROTEIN"/>
    <property type="match status" value="1"/>
</dbReference>
<dbReference type="InterPro" id="IPR052913">
    <property type="entry name" value="Glycopeptide_resist_protein"/>
</dbReference>
<dbReference type="Proteomes" id="UP000177331">
    <property type="component" value="Unassembled WGS sequence"/>
</dbReference>
<keyword evidence="1" id="KW-0812">Transmembrane</keyword>
<keyword evidence="1" id="KW-1133">Transmembrane helix</keyword>
<feature type="transmembrane region" description="Helical" evidence="1">
    <location>
        <begin position="12"/>
        <end position="31"/>
    </location>
</feature>
<organism evidence="3 4">
    <name type="scientific">Candidatus Uhrbacteria bacterium RIFOXYB2_FULL_45_11</name>
    <dbReference type="NCBI Taxonomy" id="1802421"/>
    <lineage>
        <taxon>Bacteria</taxon>
        <taxon>Candidatus Uhriibacteriota</taxon>
    </lineage>
</organism>
<dbReference type="AlphaFoldDB" id="A0A1F7W2X1"/>
<protein>
    <recommendedName>
        <fullName evidence="2">YoaR-like putative peptidoglycan binding domain-containing protein</fullName>
    </recommendedName>
</protein>
<dbReference type="Pfam" id="PF12229">
    <property type="entry name" value="PG_binding_4"/>
    <property type="match status" value="1"/>
</dbReference>
<dbReference type="InterPro" id="IPR022029">
    <property type="entry name" value="YoaR-like_PG-bd"/>
</dbReference>
<dbReference type="InterPro" id="IPR007391">
    <property type="entry name" value="Vancomycin_resist_VanW"/>
</dbReference>
<keyword evidence="1" id="KW-0472">Membrane</keyword>
<dbReference type="EMBL" id="MGFD01000057">
    <property type="protein sequence ID" value="OGL97145.1"/>
    <property type="molecule type" value="Genomic_DNA"/>
</dbReference>